<proteinExistence type="predicted"/>
<dbReference type="STRING" id="646.BJD16_01020"/>
<name>A0A1S2D9Q1_AERSO</name>
<reference evidence="1 2" key="1">
    <citation type="submission" date="2016-09" db="EMBL/GenBank/DDBJ databases">
        <title>Draft Genome Sequence of Aeromonas sobria Strain 08005, Isolated from Sick Rana catesbeiana.</title>
        <authorList>
            <person name="Yang Q."/>
        </authorList>
    </citation>
    <scope>NUCLEOTIDE SEQUENCE [LARGE SCALE GENOMIC DNA]</scope>
    <source>
        <strain evidence="1 2">08005</strain>
    </source>
</reference>
<dbReference type="EMBL" id="MKFU01000001">
    <property type="protein sequence ID" value="OHY96868.1"/>
    <property type="molecule type" value="Genomic_DNA"/>
</dbReference>
<dbReference type="AlphaFoldDB" id="A0A1S2D9Q1"/>
<protein>
    <submittedName>
        <fullName evidence="1">Uncharacterized protein</fullName>
    </submittedName>
</protein>
<organism evidence="1 2">
    <name type="scientific">Aeromonas sobria</name>
    <dbReference type="NCBI Taxonomy" id="646"/>
    <lineage>
        <taxon>Bacteria</taxon>
        <taxon>Pseudomonadati</taxon>
        <taxon>Pseudomonadota</taxon>
        <taxon>Gammaproteobacteria</taxon>
        <taxon>Aeromonadales</taxon>
        <taxon>Aeromonadaceae</taxon>
        <taxon>Aeromonas</taxon>
    </lineage>
</organism>
<evidence type="ECO:0000313" key="2">
    <source>
        <dbReference type="Proteomes" id="UP000179934"/>
    </source>
</evidence>
<comment type="caution">
    <text evidence="1">The sequence shown here is derived from an EMBL/GenBank/DDBJ whole genome shotgun (WGS) entry which is preliminary data.</text>
</comment>
<sequence length="168" mass="18693">MCDDEAAQYNDAPRNQSTLTGCVSRVWHKAKTVFLLSMTADALPVEVIVFHIDVMTIYLNKMIIFKAVGKKVLICPLIEPQLAKSPFSLFGIESRSNQQRDSIYPDGMTGQAVCFRGFGCQRGKTGSVPLGNHQNAVRVRSHETPHGDRLMRAGLMKTVIGYRKHASR</sequence>
<accession>A0A1S2D9Q1</accession>
<evidence type="ECO:0000313" key="1">
    <source>
        <dbReference type="EMBL" id="OHY96868.1"/>
    </source>
</evidence>
<gene>
    <name evidence="1" type="ORF">BJD16_01020</name>
</gene>
<dbReference type="Proteomes" id="UP000179934">
    <property type="component" value="Unassembled WGS sequence"/>
</dbReference>